<protein>
    <submittedName>
        <fullName evidence="2">Uncharacterized protein</fullName>
    </submittedName>
</protein>
<dbReference type="EMBL" id="JAAAMI010000003">
    <property type="protein sequence ID" value="NDV43120.1"/>
    <property type="molecule type" value="Genomic_DNA"/>
</dbReference>
<proteinExistence type="predicted"/>
<dbReference type="AlphaFoldDB" id="A0A6I5L255"/>
<keyword evidence="1" id="KW-0472">Membrane</keyword>
<evidence type="ECO:0000313" key="2">
    <source>
        <dbReference type="EMBL" id="NDV43120.1"/>
    </source>
</evidence>
<keyword evidence="3" id="KW-1185">Reference proteome</keyword>
<dbReference type="Proteomes" id="UP000468707">
    <property type="component" value="Unassembled WGS sequence"/>
</dbReference>
<evidence type="ECO:0000313" key="3">
    <source>
        <dbReference type="Proteomes" id="UP000468707"/>
    </source>
</evidence>
<feature type="transmembrane region" description="Helical" evidence="1">
    <location>
        <begin position="116"/>
        <end position="139"/>
    </location>
</feature>
<keyword evidence="1" id="KW-0812">Transmembrane</keyword>
<evidence type="ECO:0000256" key="1">
    <source>
        <dbReference type="SAM" id="Phobius"/>
    </source>
</evidence>
<feature type="transmembrane region" description="Helical" evidence="1">
    <location>
        <begin position="9"/>
        <end position="29"/>
    </location>
</feature>
<organism evidence="2 3">
    <name type="scientific">Flagellimonas sediminis</name>
    <dbReference type="NCBI Taxonomy" id="2696468"/>
    <lineage>
        <taxon>Bacteria</taxon>
        <taxon>Pseudomonadati</taxon>
        <taxon>Bacteroidota</taxon>
        <taxon>Flavobacteriia</taxon>
        <taxon>Flavobacteriales</taxon>
        <taxon>Flavobacteriaceae</taxon>
        <taxon>Flagellimonas</taxon>
    </lineage>
</organism>
<name>A0A6I5L255_9FLAO</name>
<feature type="transmembrane region" description="Helical" evidence="1">
    <location>
        <begin position="49"/>
        <end position="73"/>
    </location>
</feature>
<sequence>MKSLYNPTILYALLVFIGFLNYHSFYITFDIQIAPFLTLGELLLSFMPLTIPILITIAFFSFFQLAGITALAYNVKNPMDNYDGDEPNDFLFRIKNAPKQIREVLKLKKWKSGLTYINLLIFGIQFLVSIFLFLFIVLYPTYLIGSLYPESSKFPDSTANSLWVISLFWIFLFDSFIIRAFKDRQNYKFLARGSLFILISIGVIVSMNRKHAFDILNCQPTTGVDFIYNGQKVSSDSTKMFIGLTERYLFIRDISKGKNLIYKLEEIKYLEMESIESNELPKNKNKTGK</sequence>
<comment type="caution">
    <text evidence="2">The sequence shown here is derived from an EMBL/GenBank/DDBJ whole genome shotgun (WGS) entry which is preliminary data.</text>
</comment>
<feature type="transmembrane region" description="Helical" evidence="1">
    <location>
        <begin position="189"/>
        <end position="207"/>
    </location>
</feature>
<accession>A0A6I5L255</accession>
<keyword evidence="1" id="KW-1133">Transmembrane helix</keyword>
<reference evidence="2 3" key="1">
    <citation type="submission" date="2020-01" db="EMBL/GenBank/DDBJ databases">
        <title>Muricauda sediminis sp.nov. 40Bstr401.</title>
        <authorList>
            <person name="Xue Z."/>
            <person name="Zhu S."/>
            <person name="Ren N."/>
            <person name="Chen T."/>
            <person name="Chen X."/>
            <person name="Chen J."/>
            <person name="Yang J."/>
        </authorList>
    </citation>
    <scope>NUCLEOTIDE SEQUENCE [LARGE SCALE GENOMIC DNA]</scope>
    <source>
        <strain evidence="2 3">40Bstr401</strain>
    </source>
</reference>
<feature type="transmembrane region" description="Helical" evidence="1">
    <location>
        <begin position="159"/>
        <end position="177"/>
    </location>
</feature>
<dbReference type="RefSeq" id="WP_163634577.1">
    <property type="nucleotide sequence ID" value="NZ_JAAAMI010000003.1"/>
</dbReference>
<gene>
    <name evidence="2" type="ORF">GTK07_07235</name>
</gene>